<dbReference type="InterPro" id="IPR019872">
    <property type="entry name" value="Sec-tRNA_Se_transferase"/>
</dbReference>
<evidence type="ECO:0000256" key="5">
    <source>
        <dbReference type="ARBA" id="ARBA00012464"/>
    </source>
</evidence>
<evidence type="ECO:0000256" key="12">
    <source>
        <dbReference type="ARBA" id="ARBA00023266"/>
    </source>
</evidence>
<evidence type="ECO:0000313" key="19">
    <source>
        <dbReference type="Proteomes" id="UP001165082"/>
    </source>
</evidence>
<evidence type="ECO:0000256" key="15">
    <source>
        <dbReference type="ARBA" id="ARBA00032693"/>
    </source>
</evidence>
<reference evidence="18" key="1">
    <citation type="submission" date="2022-07" db="EMBL/GenBank/DDBJ databases">
        <title>Genome analysis of Parmales, a sister group of diatoms, reveals the evolutionary specialization of diatoms from phago-mixotrophs to photoautotrophs.</title>
        <authorList>
            <person name="Ban H."/>
            <person name="Sato S."/>
            <person name="Yoshikawa S."/>
            <person name="Kazumasa Y."/>
            <person name="Nakamura Y."/>
            <person name="Ichinomiya M."/>
            <person name="Saitoh K."/>
            <person name="Sato N."/>
            <person name="Blanc-Mathieu R."/>
            <person name="Endo H."/>
            <person name="Kuwata A."/>
            <person name="Ogata H."/>
        </authorList>
    </citation>
    <scope>NUCLEOTIDE SEQUENCE</scope>
</reference>
<dbReference type="GO" id="GO:0001514">
    <property type="term" value="P:selenocysteine incorporation"/>
    <property type="evidence" value="ECO:0007669"/>
    <property type="project" value="TreeGrafter"/>
</dbReference>
<feature type="non-terminal residue" evidence="18">
    <location>
        <position position="1"/>
    </location>
</feature>
<dbReference type="GO" id="GO:0098621">
    <property type="term" value="F:O-phosphoseryl-tRNA(Sec) selenium transferase activity"/>
    <property type="evidence" value="ECO:0007669"/>
    <property type="project" value="UniProtKB-EC"/>
</dbReference>
<dbReference type="Pfam" id="PF05889">
    <property type="entry name" value="SepSecS"/>
    <property type="match status" value="1"/>
</dbReference>
<comment type="pathway">
    <text evidence="3">Aminoacyl-tRNA biosynthesis; selenocysteinyl-tRNA(Sec) biosynthesis; selenocysteinyl-tRNA(Sec) from L-seryl-tRNA(Sec) (archaeal/eukaryal route): step 2/2.</text>
</comment>
<evidence type="ECO:0000256" key="6">
    <source>
        <dbReference type="ARBA" id="ARBA00021963"/>
    </source>
</evidence>
<comment type="similarity">
    <text evidence="4">Belongs to the SepSecS family.</text>
</comment>
<evidence type="ECO:0000256" key="16">
    <source>
        <dbReference type="ARBA" id="ARBA00048808"/>
    </source>
</evidence>
<dbReference type="InterPro" id="IPR008829">
    <property type="entry name" value="SepSecS/SepCysS"/>
</dbReference>
<dbReference type="AlphaFoldDB" id="A0A9W6Z982"/>
<comment type="function">
    <text evidence="2">Converts O-phosphoseryl-tRNA(Sec) to selenocysteinyl-tRNA(Sec) required for selenoprotein biosynthesis.</text>
</comment>
<feature type="non-terminal residue" evidence="18">
    <location>
        <position position="221"/>
    </location>
</feature>
<dbReference type="GO" id="GO:0001717">
    <property type="term" value="P:conversion of seryl-tRNAsec to selenocys-tRNAsec"/>
    <property type="evidence" value="ECO:0007669"/>
    <property type="project" value="InterPro"/>
</dbReference>
<proteinExistence type="inferred from homology"/>
<dbReference type="PANTHER" id="PTHR12944">
    <property type="entry name" value="SOLUBLE LIVER ANTIGEN/LIVER PANCREAS ANTIGEN"/>
    <property type="match status" value="1"/>
</dbReference>
<evidence type="ECO:0000256" key="14">
    <source>
        <dbReference type="ARBA" id="ARBA00032048"/>
    </source>
</evidence>
<gene>
    <name evidence="18" type="ORF">TrRE_jg6548</name>
</gene>
<dbReference type="EMBL" id="BRXZ01001755">
    <property type="protein sequence ID" value="GMH46230.1"/>
    <property type="molecule type" value="Genomic_DNA"/>
</dbReference>
<evidence type="ECO:0000256" key="3">
    <source>
        <dbReference type="ARBA" id="ARBA00004822"/>
    </source>
</evidence>
<keyword evidence="11" id="KW-0648">Protein biosynthesis</keyword>
<evidence type="ECO:0000256" key="11">
    <source>
        <dbReference type="ARBA" id="ARBA00022917"/>
    </source>
</evidence>
<comment type="cofactor">
    <cofactor evidence="1">
        <name>pyridoxal 5'-phosphate</name>
        <dbReference type="ChEBI" id="CHEBI:597326"/>
    </cofactor>
</comment>
<dbReference type="InterPro" id="IPR015424">
    <property type="entry name" value="PyrdxlP-dep_Trfase"/>
</dbReference>
<evidence type="ECO:0000256" key="10">
    <source>
        <dbReference type="ARBA" id="ARBA00022898"/>
    </source>
</evidence>
<organism evidence="18 19">
    <name type="scientific">Triparma retinervis</name>
    <dbReference type="NCBI Taxonomy" id="2557542"/>
    <lineage>
        <taxon>Eukaryota</taxon>
        <taxon>Sar</taxon>
        <taxon>Stramenopiles</taxon>
        <taxon>Ochrophyta</taxon>
        <taxon>Bolidophyceae</taxon>
        <taxon>Parmales</taxon>
        <taxon>Triparmaceae</taxon>
        <taxon>Triparma</taxon>
    </lineage>
</organism>
<dbReference type="PANTHER" id="PTHR12944:SF2">
    <property type="entry name" value="O-PHOSPHOSERYL-TRNA(SEC) SELENIUM TRANSFERASE"/>
    <property type="match status" value="1"/>
</dbReference>
<evidence type="ECO:0000256" key="9">
    <source>
        <dbReference type="ARBA" id="ARBA00022884"/>
    </source>
</evidence>
<comment type="catalytic activity">
    <reaction evidence="16">
        <text>O-phospho-L-seryl-tRNA(Sec) + selenophosphate + H2O = L-selenocysteinyl-tRNA(Sec) + 2 phosphate</text>
        <dbReference type="Rhea" id="RHEA:25041"/>
        <dbReference type="Rhea" id="RHEA-COMP:9743"/>
        <dbReference type="Rhea" id="RHEA-COMP:9947"/>
        <dbReference type="ChEBI" id="CHEBI:15377"/>
        <dbReference type="ChEBI" id="CHEBI:16144"/>
        <dbReference type="ChEBI" id="CHEBI:43474"/>
        <dbReference type="ChEBI" id="CHEBI:78551"/>
        <dbReference type="ChEBI" id="CHEBI:78573"/>
        <dbReference type="EC" id="2.9.1.2"/>
    </reaction>
</comment>
<dbReference type="Proteomes" id="UP001165082">
    <property type="component" value="Unassembled WGS sequence"/>
</dbReference>
<accession>A0A9W6Z982</accession>
<sequence length="221" mass="24311">SLINRALTKGRVDGIVSSLDKNFMVPVGSAIVYGEQTFVEEVGRIYPGRGGGQGVVDLWCTLMEMGRRGLTTVLLERIKVREHFLKEYKALAKRHGERVLETGDNGISYGMTLGGFGDDWVGMIGSMLFTRCATGARVVKKGERKKIGEHVLEGFGSSTEGYGTSYITAAVGVGMRREEVDGFIKRLDKAMKDVKKKEKKNKKKDDEERGPSPKAEAQDTT</sequence>
<keyword evidence="19" id="KW-1185">Reference proteome</keyword>
<dbReference type="EC" id="2.9.1.2" evidence="5"/>
<keyword evidence="7" id="KW-0820">tRNA-binding</keyword>
<feature type="region of interest" description="Disordered" evidence="17">
    <location>
        <begin position="192"/>
        <end position="221"/>
    </location>
</feature>
<keyword evidence="8" id="KW-0808">Transferase</keyword>
<evidence type="ECO:0000256" key="4">
    <source>
        <dbReference type="ARBA" id="ARBA00007037"/>
    </source>
</evidence>
<protein>
    <recommendedName>
        <fullName evidence="6">O-phosphoseryl-tRNA(Sec) selenium transferase</fullName>
        <ecNumber evidence="5">2.9.1.2</ecNumber>
    </recommendedName>
    <alternativeName>
        <fullName evidence="13">Selenocysteine synthase</fullName>
    </alternativeName>
    <alternativeName>
        <fullName evidence="14">Selenocysteinyl-tRNA(Sec) synthase</fullName>
    </alternativeName>
    <alternativeName>
        <fullName evidence="15">Sep-tRNA:Sec-tRNA synthase</fullName>
    </alternativeName>
</protein>
<evidence type="ECO:0000313" key="18">
    <source>
        <dbReference type="EMBL" id="GMH46230.1"/>
    </source>
</evidence>
<dbReference type="OrthoDB" id="10263545at2759"/>
<dbReference type="GO" id="GO:0000049">
    <property type="term" value="F:tRNA binding"/>
    <property type="evidence" value="ECO:0007669"/>
    <property type="project" value="UniProtKB-KW"/>
</dbReference>
<comment type="caution">
    <text evidence="18">The sequence shown here is derived from an EMBL/GenBank/DDBJ whole genome shotgun (WGS) entry which is preliminary data.</text>
</comment>
<dbReference type="SUPFAM" id="SSF53383">
    <property type="entry name" value="PLP-dependent transferases"/>
    <property type="match status" value="1"/>
</dbReference>
<name>A0A9W6Z982_9STRA</name>
<evidence type="ECO:0000256" key="13">
    <source>
        <dbReference type="ARBA" id="ARBA00030669"/>
    </source>
</evidence>
<evidence type="ECO:0000256" key="7">
    <source>
        <dbReference type="ARBA" id="ARBA00022555"/>
    </source>
</evidence>
<keyword evidence="10" id="KW-0663">Pyridoxal phosphate</keyword>
<dbReference type="InterPro" id="IPR015421">
    <property type="entry name" value="PyrdxlP-dep_Trfase_major"/>
</dbReference>
<dbReference type="Gene3D" id="3.40.640.10">
    <property type="entry name" value="Type I PLP-dependent aspartate aminotransferase-like (Major domain)"/>
    <property type="match status" value="1"/>
</dbReference>
<evidence type="ECO:0000256" key="1">
    <source>
        <dbReference type="ARBA" id="ARBA00001933"/>
    </source>
</evidence>
<evidence type="ECO:0000256" key="8">
    <source>
        <dbReference type="ARBA" id="ARBA00022679"/>
    </source>
</evidence>
<keyword evidence="9" id="KW-0694">RNA-binding</keyword>
<evidence type="ECO:0000256" key="17">
    <source>
        <dbReference type="SAM" id="MobiDB-lite"/>
    </source>
</evidence>
<evidence type="ECO:0000256" key="2">
    <source>
        <dbReference type="ARBA" id="ARBA00002552"/>
    </source>
</evidence>
<keyword evidence="12" id="KW-0711">Selenium</keyword>